<evidence type="ECO:0000313" key="3">
    <source>
        <dbReference type="Proteomes" id="UP000299211"/>
    </source>
</evidence>
<evidence type="ECO:0000313" key="2">
    <source>
        <dbReference type="EMBL" id="GDY71147.1"/>
    </source>
</evidence>
<reference evidence="2 3" key="1">
    <citation type="submission" date="2019-04" db="EMBL/GenBank/DDBJ databases">
        <title>Draft genome sequences of Streptomyces avermitilis ATCC 31267.</title>
        <authorList>
            <person name="Komaki H."/>
            <person name="Tamura T."/>
            <person name="Hosoyama A."/>
        </authorList>
    </citation>
    <scope>NUCLEOTIDE SEQUENCE [LARGE SCALE GENOMIC DNA]</scope>
    <source>
        <strain evidence="2 3">ATCC 31267</strain>
    </source>
</reference>
<reference evidence="1 4" key="2">
    <citation type="submission" date="2019-04" db="EMBL/GenBank/DDBJ databases">
        <title>Draft genome sequences of Streptomyces avermitilis NBRC 14893.</title>
        <authorList>
            <person name="Komaki H."/>
            <person name="Tamura T."/>
            <person name="Hosoyama A."/>
        </authorList>
    </citation>
    <scope>NUCLEOTIDE SEQUENCE [LARGE SCALE GENOMIC DNA]</scope>
    <source>
        <strain evidence="1 4">NBRC 14893</strain>
    </source>
</reference>
<comment type="caution">
    <text evidence="1">The sequence shown here is derived from an EMBL/GenBank/DDBJ whole genome shotgun (WGS) entry which is preliminary data.</text>
</comment>
<dbReference type="Proteomes" id="UP000302139">
    <property type="component" value="Unassembled WGS sequence"/>
</dbReference>
<name>A0A4D4M946_STRAX</name>
<dbReference type="AlphaFoldDB" id="A0A4D4M946"/>
<gene>
    <name evidence="1" type="ORF">SAV14893_078740</name>
    <name evidence="2" type="ORF">SAV31267_006320</name>
</gene>
<dbReference type="EMBL" id="BJHY01000001">
    <property type="protein sequence ID" value="GDY71147.1"/>
    <property type="molecule type" value="Genomic_DNA"/>
</dbReference>
<dbReference type="EMBL" id="BJHX01000001">
    <property type="protein sequence ID" value="GDY68481.1"/>
    <property type="molecule type" value="Genomic_DNA"/>
</dbReference>
<dbReference type="Proteomes" id="UP000299211">
    <property type="component" value="Unassembled WGS sequence"/>
</dbReference>
<accession>A0A4D4M946</accession>
<proteinExistence type="predicted"/>
<evidence type="ECO:0000313" key="1">
    <source>
        <dbReference type="EMBL" id="GDY68481.1"/>
    </source>
</evidence>
<evidence type="ECO:0000313" key="4">
    <source>
        <dbReference type="Proteomes" id="UP000302139"/>
    </source>
</evidence>
<protein>
    <submittedName>
        <fullName evidence="1">Uncharacterized protein</fullName>
    </submittedName>
</protein>
<organism evidence="1 4">
    <name type="scientific">Streptomyces avermitilis</name>
    <dbReference type="NCBI Taxonomy" id="33903"/>
    <lineage>
        <taxon>Bacteria</taxon>
        <taxon>Bacillati</taxon>
        <taxon>Actinomycetota</taxon>
        <taxon>Actinomycetes</taxon>
        <taxon>Kitasatosporales</taxon>
        <taxon>Streptomycetaceae</taxon>
        <taxon>Streptomyces</taxon>
    </lineage>
</organism>
<sequence>MAANEVSTCLVGNRGIRVYGEVRIDGSAVALNQWIAPTGAPAEAGRKTAIAELRAAAQLLLEQLRRDQDRYEYGAELVEAEPTREEPRRNALQCWLDVIAPSVQTTAAAAHVESSAQR</sequence>